<dbReference type="GO" id="GO:0000725">
    <property type="term" value="P:recombinational repair"/>
    <property type="evidence" value="ECO:0007669"/>
    <property type="project" value="TreeGrafter"/>
</dbReference>
<dbReference type="InterPro" id="IPR013986">
    <property type="entry name" value="DExx_box_DNA_helicase_dom_sf"/>
</dbReference>
<protein>
    <recommendedName>
        <fullName evidence="8">DNA 3'-5' helicase</fullName>
        <ecNumber evidence="8">5.6.2.4</ecNumber>
    </recommendedName>
</protein>
<evidence type="ECO:0000256" key="6">
    <source>
        <dbReference type="ARBA" id="ARBA00023235"/>
    </source>
</evidence>
<evidence type="ECO:0000256" key="9">
    <source>
        <dbReference type="ARBA" id="ARBA00048988"/>
    </source>
</evidence>
<dbReference type="InterPro" id="IPR027417">
    <property type="entry name" value="P-loop_NTPase"/>
</dbReference>
<dbReference type="InterPro" id="IPR029464">
    <property type="entry name" value="HSDR_N"/>
</dbReference>
<evidence type="ECO:0000256" key="5">
    <source>
        <dbReference type="ARBA" id="ARBA00022840"/>
    </source>
</evidence>
<dbReference type="GO" id="GO:0016787">
    <property type="term" value="F:hydrolase activity"/>
    <property type="evidence" value="ECO:0007669"/>
    <property type="project" value="UniProtKB-UniRule"/>
</dbReference>
<comment type="catalytic activity">
    <reaction evidence="9">
        <text>ATP + H2O = ADP + phosphate + H(+)</text>
        <dbReference type="Rhea" id="RHEA:13065"/>
        <dbReference type="ChEBI" id="CHEBI:15377"/>
        <dbReference type="ChEBI" id="CHEBI:15378"/>
        <dbReference type="ChEBI" id="CHEBI:30616"/>
        <dbReference type="ChEBI" id="CHEBI:43474"/>
        <dbReference type="ChEBI" id="CHEBI:456216"/>
        <dbReference type="EC" id="5.6.2.4"/>
    </reaction>
</comment>
<evidence type="ECO:0000256" key="1">
    <source>
        <dbReference type="ARBA" id="ARBA00009922"/>
    </source>
</evidence>
<dbReference type="InterPro" id="IPR014017">
    <property type="entry name" value="DNA_helicase_UvrD-like_C"/>
</dbReference>
<dbReference type="GO" id="GO:0005524">
    <property type="term" value="F:ATP binding"/>
    <property type="evidence" value="ECO:0007669"/>
    <property type="project" value="UniProtKB-UniRule"/>
</dbReference>
<evidence type="ECO:0000256" key="7">
    <source>
        <dbReference type="ARBA" id="ARBA00034617"/>
    </source>
</evidence>
<accession>A0A1W1WXY1</accession>
<dbReference type="EMBL" id="FWXH01000002">
    <property type="protein sequence ID" value="SMC16453.1"/>
    <property type="molecule type" value="Genomic_DNA"/>
</dbReference>
<sequence length="810" mass="93106">MQLNIEQKKIIQIKPSGHSLIRGVAGSGKTTVAVNRIPFLLNHYCLEKDDKILMVTFTKTLVKYIKYIYEKDKMENKIEYQSLFDMDDSKLDIYTLDKIIYEYYKKDNNKNYKVIVGNNRYNMLNKAIMDLKKKYSDVSILDVKNSKFLLDEIGWIKACDYLELEEYQNTDRIGRASKKSIDGPQKLLKNSRTREAIFNLMQLYTETIKKEGYIDFEDMALLALKKVGNSPISKYTHIIVDESQDLTRVQLEFLKHLQLEKEYSSFMFVADTAQSIYPHSWLVKGRSFSSLGFDMKGKSNILSKSYRTTTQISKAAYSLIENDVNVVGDDNFVKPSLIDRQGEYPVYKSLNNEKEQFQYVVNQIKDLLKTYKLKDIAIAAKNKNQLNAMKDYFDNANLPCILIGTAYDDFEGETIKLLTMHSIKGLEFKVVFLISINEGIIPYISYAENDEQEMLESIERKLLYVGMTRATEKLYLSSSSKPSRFIDEIHPKYLRINGKCKLNKHYYISIEDYVFKDKISDLYSNEEKVRQWILKELEDNYGYPKDLIDVEYEVNNFSKSGFVDICVNIYNGNTKSAYIFAELKAKGTNITAGLGQLKSYMSNCATCQYGIVSNGSECIIINKDFEIVNDIPAFNSNMLKQSLENKKYIDLKRNKECTITSDPDFKNDISVSIDNSNKQFEEDELRSINVYSSIAAGIPIYMNSKSDETILMPKAWYNSNDEYFALRVKGDSMIGANIDNGNIVVLKKQETSENRDIVAAAIDNETATLKRFMKMGNSVLLIPENDKYEPIQITSEEAKILGVVVGILKE</sequence>
<comment type="similarity">
    <text evidence="1">Belongs to the helicase family. UvrD subfamily.</text>
</comment>
<dbReference type="EC" id="5.6.2.4" evidence="8"/>
<dbReference type="Gene3D" id="3.40.50.300">
    <property type="entry name" value="P-loop containing nucleotide triphosphate hydrolases"/>
    <property type="match status" value="2"/>
</dbReference>
<evidence type="ECO:0000259" key="11">
    <source>
        <dbReference type="PROSITE" id="PS51198"/>
    </source>
</evidence>
<dbReference type="SUPFAM" id="SSF51306">
    <property type="entry name" value="LexA/Signal peptidase"/>
    <property type="match status" value="1"/>
</dbReference>
<dbReference type="STRING" id="1121291.SAMN02745134_00081"/>
<dbReference type="PROSITE" id="PS51198">
    <property type="entry name" value="UVRD_HELICASE_ATP_BIND"/>
    <property type="match status" value="1"/>
</dbReference>
<reference evidence="12 13" key="1">
    <citation type="submission" date="2017-04" db="EMBL/GenBank/DDBJ databases">
        <authorList>
            <person name="Afonso C.L."/>
            <person name="Miller P.J."/>
            <person name="Scott M.A."/>
            <person name="Spackman E."/>
            <person name="Goraichik I."/>
            <person name="Dimitrov K.M."/>
            <person name="Suarez D.L."/>
            <person name="Swayne D.E."/>
        </authorList>
    </citation>
    <scope>NUCLEOTIDE SEQUENCE [LARGE SCALE GENOMIC DNA]</scope>
    <source>
        <strain evidence="12 13">DSM 12555</strain>
    </source>
</reference>
<keyword evidence="5 10" id="KW-0067">ATP-binding</keyword>
<dbReference type="AlphaFoldDB" id="A0A1W1WXY1"/>
<dbReference type="InterPro" id="IPR015927">
    <property type="entry name" value="Peptidase_S24_S26A/B/C"/>
</dbReference>
<evidence type="ECO:0000313" key="13">
    <source>
        <dbReference type="Proteomes" id="UP000192468"/>
    </source>
</evidence>
<dbReference type="Pfam" id="PF13588">
    <property type="entry name" value="HSDR_N_2"/>
    <property type="match status" value="1"/>
</dbReference>
<keyword evidence="2 10" id="KW-0547">Nucleotide-binding</keyword>
<organism evidence="12 13">
    <name type="scientific">Clostridium acidisoli DSM 12555</name>
    <dbReference type="NCBI Taxonomy" id="1121291"/>
    <lineage>
        <taxon>Bacteria</taxon>
        <taxon>Bacillati</taxon>
        <taxon>Bacillota</taxon>
        <taxon>Clostridia</taxon>
        <taxon>Eubacteriales</taxon>
        <taxon>Clostridiaceae</taxon>
        <taxon>Clostridium</taxon>
    </lineage>
</organism>
<dbReference type="InterPro" id="IPR036286">
    <property type="entry name" value="LexA/Signal_pep-like_sf"/>
</dbReference>
<evidence type="ECO:0000256" key="3">
    <source>
        <dbReference type="ARBA" id="ARBA00022801"/>
    </source>
</evidence>
<gene>
    <name evidence="12" type="ORF">SAMN02745134_00081</name>
</gene>
<keyword evidence="3 10" id="KW-0378">Hydrolase</keyword>
<dbReference type="CDD" id="cd06529">
    <property type="entry name" value="S24_LexA-like"/>
    <property type="match status" value="1"/>
</dbReference>
<dbReference type="Proteomes" id="UP000192468">
    <property type="component" value="Unassembled WGS sequence"/>
</dbReference>
<evidence type="ECO:0000256" key="2">
    <source>
        <dbReference type="ARBA" id="ARBA00022741"/>
    </source>
</evidence>
<feature type="domain" description="UvrD-like helicase ATP-binding" evidence="11">
    <location>
        <begin position="2"/>
        <end position="309"/>
    </location>
</feature>
<keyword evidence="4 10" id="KW-0347">Helicase</keyword>
<dbReference type="PANTHER" id="PTHR11070">
    <property type="entry name" value="UVRD / RECB / PCRA DNA HELICASE FAMILY MEMBER"/>
    <property type="match status" value="1"/>
</dbReference>
<evidence type="ECO:0000256" key="8">
    <source>
        <dbReference type="ARBA" id="ARBA00034808"/>
    </source>
</evidence>
<dbReference type="InterPro" id="IPR039418">
    <property type="entry name" value="LexA-like"/>
</dbReference>
<dbReference type="OrthoDB" id="9787585at2"/>
<keyword evidence="6" id="KW-0413">Isomerase</keyword>
<evidence type="ECO:0000313" key="12">
    <source>
        <dbReference type="EMBL" id="SMC16453.1"/>
    </source>
</evidence>
<feature type="binding site" evidence="10">
    <location>
        <begin position="23"/>
        <end position="30"/>
    </location>
    <ligand>
        <name>ATP</name>
        <dbReference type="ChEBI" id="CHEBI:30616"/>
    </ligand>
</feature>
<evidence type="ECO:0000256" key="4">
    <source>
        <dbReference type="ARBA" id="ARBA00022806"/>
    </source>
</evidence>
<dbReference type="InterPro" id="IPR000212">
    <property type="entry name" value="DNA_helicase_UvrD/REP"/>
</dbReference>
<dbReference type="Gene3D" id="2.10.109.10">
    <property type="entry name" value="Umud Fragment, subunit A"/>
    <property type="match status" value="1"/>
</dbReference>
<evidence type="ECO:0000256" key="10">
    <source>
        <dbReference type="PROSITE-ProRule" id="PRU00560"/>
    </source>
</evidence>
<keyword evidence="13" id="KW-1185">Reference proteome</keyword>
<dbReference type="Pfam" id="PF00580">
    <property type="entry name" value="UvrD-helicase"/>
    <property type="match status" value="1"/>
</dbReference>
<proteinExistence type="inferred from homology"/>
<dbReference type="InterPro" id="IPR014016">
    <property type="entry name" value="UvrD-like_ATP-bd"/>
</dbReference>
<dbReference type="CDD" id="cd18807">
    <property type="entry name" value="SF1_C_UvrD"/>
    <property type="match status" value="1"/>
</dbReference>
<dbReference type="Gene3D" id="1.10.10.160">
    <property type="match status" value="1"/>
</dbReference>
<name>A0A1W1WXY1_9CLOT</name>
<dbReference type="GO" id="GO:0003677">
    <property type="term" value="F:DNA binding"/>
    <property type="evidence" value="ECO:0007669"/>
    <property type="project" value="UniProtKB-KW"/>
</dbReference>
<dbReference type="Pfam" id="PF00717">
    <property type="entry name" value="Peptidase_S24"/>
    <property type="match status" value="1"/>
</dbReference>
<dbReference type="SUPFAM" id="SSF52540">
    <property type="entry name" value="P-loop containing nucleoside triphosphate hydrolases"/>
    <property type="match status" value="1"/>
</dbReference>
<comment type="catalytic activity">
    <reaction evidence="7">
        <text>Couples ATP hydrolysis with the unwinding of duplex DNA by translocating in the 3'-5' direction.</text>
        <dbReference type="EC" id="5.6.2.4"/>
    </reaction>
</comment>
<dbReference type="GO" id="GO:0043138">
    <property type="term" value="F:3'-5' DNA helicase activity"/>
    <property type="evidence" value="ECO:0007669"/>
    <property type="project" value="UniProtKB-EC"/>
</dbReference>
<dbReference type="Pfam" id="PF13361">
    <property type="entry name" value="UvrD_C"/>
    <property type="match status" value="2"/>
</dbReference>
<dbReference type="PANTHER" id="PTHR11070:SF45">
    <property type="entry name" value="DNA 3'-5' HELICASE"/>
    <property type="match status" value="1"/>
</dbReference>
<dbReference type="GO" id="GO:0005829">
    <property type="term" value="C:cytosol"/>
    <property type="evidence" value="ECO:0007669"/>
    <property type="project" value="TreeGrafter"/>
</dbReference>
<dbReference type="RefSeq" id="WP_084113306.1">
    <property type="nucleotide sequence ID" value="NZ_FWXH01000002.1"/>
</dbReference>